<keyword evidence="3" id="KW-1185">Reference proteome</keyword>
<protein>
    <submittedName>
        <fullName evidence="2">Uncharacterized protein</fullName>
    </submittedName>
</protein>
<evidence type="ECO:0000256" key="1">
    <source>
        <dbReference type="SAM" id="MobiDB-lite"/>
    </source>
</evidence>
<proteinExistence type="predicted"/>
<dbReference type="EMBL" id="KN122681">
    <property type="protein sequence ID" value="KFO28712.1"/>
    <property type="molecule type" value="Genomic_DNA"/>
</dbReference>
<sequence length="214" mass="23116">MGTQSADSLADLGTVSTVQAGPSHTVMESVEQDFPERKSRSASSIPDSSPELISQVDPQDDLLLNQLEPPEPTEAELHDPAHTDVPPAELVPAPPAAPVASLAPQQEPAPGSPAPPGTQLQLLAPWQVSSLQIYLDPALHLQLPFACLTHLLNIVFIIGNQSIQSLAEIRTVRVVQAGELHNLTEPLEQAFLESWPFHHSFQTPQRPTSPPYRP</sequence>
<organism evidence="2 3">
    <name type="scientific">Fukomys damarensis</name>
    <name type="common">Damaraland mole rat</name>
    <name type="synonym">Cryptomys damarensis</name>
    <dbReference type="NCBI Taxonomy" id="885580"/>
    <lineage>
        <taxon>Eukaryota</taxon>
        <taxon>Metazoa</taxon>
        <taxon>Chordata</taxon>
        <taxon>Craniata</taxon>
        <taxon>Vertebrata</taxon>
        <taxon>Euteleostomi</taxon>
        <taxon>Mammalia</taxon>
        <taxon>Eutheria</taxon>
        <taxon>Euarchontoglires</taxon>
        <taxon>Glires</taxon>
        <taxon>Rodentia</taxon>
        <taxon>Hystricomorpha</taxon>
        <taxon>Bathyergidae</taxon>
        <taxon>Fukomys</taxon>
    </lineage>
</organism>
<dbReference type="AlphaFoldDB" id="A0A091DCE8"/>
<reference evidence="2 3" key="1">
    <citation type="submission" date="2013-11" db="EMBL/GenBank/DDBJ databases">
        <title>The Damaraland mole rat (Fukomys damarensis) genome and evolution of African mole rats.</title>
        <authorList>
            <person name="Gladyshev V.N."/>
            <person name="Fang X."/>
        </authorList>
    </citation>
    <scope>NUCLEOTIDE SEQUENCE [LARGE SCALE GENOMIC DNA]</scope>
    <source>
        <tissue evidence="2">Liver</tissue>
    </source>
</reference>
<name>A0A091DCE8_FUKDA</name>
<dbReference type="Proteomes" id="UP000028990">
    <property type="component" value="Unassembled WGS sequence"/>
</dbReference>
<feature type="region of interest" description="Disordered" evidence="1">
    <location>
        <begin position="1"/>
        <end position="118"/>
    </location>
</feature>
<gene>
    <name evidence="2" type="ORF">H920_09886</name>
</gene>
<accession>A0A091DCE8</accession>
<evidence type="ECO:0000313" key="3">
    <source>
        <dbReference type="Proteomes" id="UP000028990"/>
    </source>
</evidence>
<evidence type="ECO:0000313" key="2">
    <source>
        <dbReference type="EMBL" id="KFO28712.1"/>
    </source>
</evidence>